<reference evidence="1" key="1">
    <citation type="submission" date="2020-07" db="EMBL/GenBank/DDBJ databases">
        <title>Ethylene signaling mediates host invasion by parasitic plants.</title>
        <authorList>
            <person name="Yoshida S."/>
        </authorList>
    </citation>
    <scope>NUCLEOTIDE SEQUENCE</scope>
    <source>
        <strain evidence="1">Okayama</strain>
    </source>
</reference>
<dbReference type="AlphaFoldDB" id="A0A830DFP7"/>
<organism evidence="1 2">
    <name type="scientific">Phtheirospermum japonicum</name>
    <dbReference type="NCBI Taxonomy" id="374723"/>
    <lineage>
        <taxon>Eukaryota</taxon>
        <taxon>Viridiplantae</taxon>
        <taxon>Streptophyta</taxon>
        <taxon>Embryophyta</taxon>
        <taxon>Tracheophyta</taxon>
        <taxon>Spermatophyta</taxon>
        <taxon>Magnoliopsida</taxon>
        <taxon>eudicotyledons</taxon>
        <taxon>Gunneridae</taxon>
        <taxon>Pentapetalae</taxon>
        <taxon>asterids</taxon>
        <taxon>lamiids</taxon>
        <taxon>Lamiales</taxon>
        <taxon>Orobanchaceae</taxon>
        <taxon>Orobanchaceae incertae sedis</taxon>
        <taxon>Phtheirospermum</taxon>
    </lineage>
</organism>
<dbReference type="GO" id="GO:0016301">
    <property type="term" value="F:kinase activity"/>
    <property type="evidence" value="ECO:0007669"/>
    <property type="project" value="UniProtKB-KW"/>
</dbReference>
<keyword evidence="2" id="KW-1185">Reference proteome</keyword>
<accession>A0A830DFP7</accession>
<proteinExistence type="predicted"/>
<name>A0A830DFP7_9LAMI</name>
<evidence type="ECO:0000313" key="2">
    <source>
        <dbReference type="Proteomes" id="UP000653305"/>
    </source>
</evidence>
<gene>
    <name evidence="1" type="ORF">PHJA_002991900</name>
</gene>
<comment type="caution">
    <text evidence="1">The sequence shown here is derived from an EMBL/GenBank/DDBJ whole genome shotgun (WGS) entry which is preliminary data.</text>
</comment>
<dbReference type="Proteomes" id="UP000653305">
    <property type="component" value="Unassembled WGS sequence"/>
</dbReference>
<keyword evidence="1" id="KW-0808">Transferase</keyword>
<dbReference type="Gene3D" id="1.10.510.10">
    <property type="entry name" value="Transferase(Phosphotransferase) domain 1"/>
    <property type="match status" value="1"/>
</dbReference>
<evidence type="ECO:0000313" key="1">
    <source>
        <dbReference type="EMBL" id="GFQ08479.1"/>
    </source>
</evidence>
<keyword evidence="1" id="KW-0418">Kinase</keyword>
<dbReference type="EMBL" id="BMAC01006095">
    <property type="protein sequence ID" value="GFQ08479.1"/>
    <property type="molecule type" value="Genomic_DNA"/>
</dbReference>
<sequence>MMDLLGPSLEDLFNFCSRKLSLKTVLMLADQMVCEFIGKKNYNHPVLYVFFGFAS</sequence>
<dbReference type="OrthoDB" id="5800476at2759"/>
<protein>
    <submittedName>
        <fullName evidence="1">Casein kinase i isoform delta-like</fullName>
    </submittedName>
</protein>